<feature type="compositionally biased region" description="Pro residues" evidence="1">
    <location>
        <begin position="548"/>
        <end position="557"/>
    </location>
</feature>
<dbReference type="AlphaFoldDB" id="A0A371B3W5"/>
<keyword evidence="3" id="KW-0378">Hydrolase</keyword>
<feature type="transmembrane region" description="Helical" evidence="2">
    <location>
        <begin position="66"/>
        <end position="84"/>
    </location>
</feature>
<comment type="caution">
    <text evidence="3">The sequence shown here is derived from an EMBL/GenBank/DDBJ whole genome shotgun (WGS) entry which is preliminary data.</text>
</comment>
<feature type="transmembrane region" description="Helical" evidence="2">
    <location>
        <begin position="122"/>
        <end position="140"/>
    </location>
</feature>
<sequence>MHSIREPLSPYGAGTYNSLITVVQAVPLAAFLWVMVDNSRGGDSLVETFSKALSTLDWSIVPVNSLVKIVISILGIMTIWHAYATNDQFHAYRQKFLDTAIPFLFGLFETCVVLTIPSERMAWTSFWLMMTMILGMVAIWNMKFQTQNQRALQVFEDHFESDAVRVYEAVIEYCSASISILWRYAKYMFIAVLVSLPIGILQSVHRHYIDTIFIVVVYLCSIVELKINDIESFLSCIDDDDDGGGAVLQTVDVDGKSVEVVSRSYGRDSLEGGAIFFLPGWSAGGAHSLVRFCGHLASAADTRVVSLETKPVAGEKNSILIESMAAVNYIGGVKPCVVTLIGHSEGAIKVSHAIRCLKERSPKTKINAVILISPVGLFEHAPSALISRFLRDATFGTLILILRNFQVVGDLAVRASGAALDVVAHVASDVRRLRIGYVKSLLWRIGELSKIDPAWGDVDCPVILIAGRGDRVAFPVDMSGGGGRAASVRRSTLLDGRFVKASSVQIFMPFRYGVHGLIHFRAEQIARVCAYLVRRRLRHDARVGPGHLTPPPLPPEADNPRTAS</sequence>
<keyword evidence="2" id="KW-1133">Transmembrane helix</keyword>
<feature type="region of interest" description="Disordered" evidence="1">
    <location>
        <begin position="543"/>
        <end position="564"/>
    </location>
</feature>
<keyword evidence="2" id="KW-0472">Membrane</keyword>
<dbReference type="GO" id="GO:0016787">
    <property type="term" value="F:hydrolase activity"/>
    <property type="evidence" value="ECO:0007669"/>
    <property type="project" value="UniProtKB-KW"/>
</dbReference>
<dbReference type="RefSeq" id="WP_115518400.1">
    <property type="nucleotide sequence ID" value="NZ_QRGO01000002.1"/>
</dbReference>
<gene>
    <name evidence="3" type="ORF">DXH78_16965</name>
</gene>
<feature type="transmembrane region" description="Helical" evidence="2">
    <location>
        <begin position="12"/>
        <end position="36"/>
    </location>
</feature>
<evidence type="ECO:0000313" key="4">
    <source>
        <dbReference type="Proteomes" id="UP000263993"/>
    </source>
</evidence>
<keyword evidence="4" id="KW-1185">Reference proteome</keyword>
<proteinExistence type="predicted"/>
<feature type="transmembrane region" description="Helical" evidence="2">
    <location>
        <begin position="184"/>
        <end position="201"/>
    </location>
</feature>
<dbReference type="SUPFAM" id="SSF53474">
    <property type="entry name" value="alpha/beta-Hydrolases"/>
    <property type="match status" value="1"/>
</dbReference>
<evidence type="ECO:0000313" key="3">
    <source>
        <dbReference type="EMBL" id="RDV02278.1"/>
    </source>
</evidence>
<name>A0A371B3W5_9BRAD</name>
<reference evidence="4" key="1">
    <citation type="submission" date="2018-08" db="EMBL/GenBank/DDBJ databases">
        <authorList>
            <person name="Kim S.-J."/>
            <person name="Jung G.-Y."/>
        </authorList>
    </citation>
    <scope>NUCLEOTIDE SEQUENCE [LARGE SCALE GENOMIC DNA]</scope>
    <source>
        <strain evidence="4">GY_H</strain>
    </source>
</reference>
<evidence type="ECO:0000256" key="1">
    <source>
        <dbReference type="SAM" id="MobiDB-lite"/>
    </source>
</evidence>
<evidence type="ECO:0000256" key="2">
    <source>
        <dbReference type="SAM" id="Phobius"/>
    </source>
</evidence>
<dbReference type="Proteomes" id="UP000263993">
    <property type="component" value="Unassembled WGS sequence"/>
</dbReference>
<organism evidence="3 4">
    <name type="scientific">Undibacter mobilis</name>
    <dbReference type="NCBI Taxonomy" id="2292256"/>
    <lineage>
        <taxon>Bacteria</taxon>
        <taxon>Pseudomonadati</taxon>
        <taxon>Pseudomonadota</taxon>
        <taxon>Alphaproteobacteria</taxon>
        <taxon>Hyphomicrobiales</taxon>
        <taxon>Nitrobacteraceae</taxon>
        <taxon>Undibacter</taxon>
    </lineage>
</organism>
<protein>
    <submittedName>
        <fullName evidence="3">Alpha/beta hydrolase</fullName>
    </submittedName>
</protein>
<keyword evidence="2" id="KW-0812">Transmembrane</keyword>
<accession>A0A371B3W5</accession>
<dbReference type="EMBL" id="QRGO01000002">
    <property type="protein sequence ID" value="RDV02278.1"/>
    <property type="molecule type" value="Genomic_DNA"/>
</dbReference>
<dbReference type="Gene3D" id="3.40.50.1820">
    <property type="entry name" value="alpha/beta hydrolase"/>
    <property type="match status" value="1"/>
</dbReference>
<dbReference type="InterPro" id="IPR029058">
    <property type="entry name" value="AB_hydrolase_fold"/>
</dbReference>
<feature type="transmembrane region" description="Helical" evidence="2">
    <location>
        <begin position="96"/>
        <end position="116"/>
    </location>
</feature>